<evidence type="ECO:0000313" key="2">
    <source>
        <dbReference type="EMBL" id="EYC12923.1"/>
    </source>
</evidence>
<accession>A0A016UE89</accession>
<evidence type="ECO:0000256" key="1">
    <source>
        <dbReference type="SAM" id="SignalP"/>
    </source>
</evidence>
<dbReference type="Gene3D" id="3.40.33.10">
    <property type="entry name" value="CAP"/>
    <property type="match status" value="1"/>
</dbReference>
<evidence type="ECO:0000313" key="3">
    <source>
        <dbReference type="Proteomes" id="UP000024635"/>
    </source>
</evidence>
<evidence type="ECO:0008006" key="4">
    <source>
        <dbReference type="Google" id="ProtNLM"/>
    </source>
</evidence>
<gene>
    <name evidence="2" type="primary">Acey_s0045.g1159</name>
    <name evidence="2" type="synonym">ASP-s0045.g1159</name>
    <name evidence="2" type="ORF">Y032_0045g1159</name>
</gene>
<comment type="caution">
    <text evidence="2">The sequence shown here is derived from an EMBL/GenBank/DDBJ whole genome shotgun (WGS) entry which is preliminary data.</text>
</comment>
<dbReference type="SUPFAM" id="SSF55797">
    <property type="entry name" value="PR-1-like"/>
    <property type="match status" value="1"/>
</dbReference>
<keyword evidence="1" id="KW-0732">Signal</keyword>
<dbReference type="Proteomes" id="UP000024635">
    <property type="component" value="Unassembled WGS sequence"/>
</dbReference>
<reference evidence="3" key="1">
    <citation type="journal article" date="2015" name="Nat. Genet.">
        <title>The genome and transcriptome of the zoonotic hookworm Ancylostoma ceylanicum identify infection-specific gene families.</title>
        <authorList>
            <person name="Schwarz E.M."/>
            <person name="Hu Y."/>
            <person name="Antoshechkin I."/>
            <person name="Miller M.M."/>
            <person name="Sternberg P.W."/>
            <person name="Aroian R.V."/>
        </authorList>
    </citation>
    <scope>NUCLEOTIDE SEQUENCE</scope>
    <source>
        <strain evidence="3">HY135</strain>
    </source>
</reference>
<sequence>MLKIAVLVLCIGWSLADSKPCNDKMPDDIRNKIVKHMNDRRTELANGQVDGANGKLKAAEFMKTLASDA</sequence>
<proteinExistence type="predicted"/>
<name>A0A016UE89_9BILA</name>
<organism evidence="2 3">
    <name type="scientific">Ancylostoma ceylanicum</name>
    <dbReference type="NCBI Taxonomy" id="53326"/>
    <lineage>
        <taxon>Eukaryota</taxon>
        <taxon>Metazoa</taxon>
        <taxon>Ecdysozoa</taxon>
        <taxon>Nematoda</taxon>
        <taxon>Chromadorea</taxon>
        <taxon>Rhabditida</taxon>
        <taxon>Rhabditina</taxon>
        <taxon>Rhabditomorpha</taxon>
        <taxon>Strongyloidea</taxon>
        <taxon>Ancylostomatidae</taxon>
        <taxon>Ancylostomatinae</taxon>
        <taxon>Ancylostoma</taxon>
    </lineage>
</organism>
<dbReference type="AlphaFoldDB" id="A0A016UE89"/>
<keyword evidence="3" id="KW-1185">Reference proteome</keyword>
<feature type="signal peptide" evidence="1">
    <location>
        <begin position="1"/>
        <end position="18"/>
    </location>
</feature>
<dbReference type="OrthoDB" id="10494102at2759"/>
<dbReference type="InterPro" id="IPR035940">
    <property type="entry name" value="CAP_sf"/>
</dbReference>
<feature type="chain" id="PRO_5001488607" description="SCP domain-containing protein" evidence="1">
    <location>
        <begin position="19"/>
        <end position="69"/>
    </location>
</feature>
<dbReference type="EMBL" id="JARK01001381">
    <property type="protein sequence ID" value="EYC12923.1"/>
    <property type="molecule type" value="Genomic_DNA"/>
</dbReference>
<protein>
    <recommendedName>
        <fullName evidence="4">SCP domain-containing protein</fullName>
    </recommendedName>
</protein>